<protein>
    <submittedName>
        <fullName evidence="1">Uncharacterized protein</fullName>
    </submittedName>
</protein>
<sequence length="118" mass="13714">MLKDTRFEELTLLNNGWLNGKGKALDNDKAKRFSECFYSFYDDSLPLPYLYPTAEGGLQAEWLIKDWDISLEIELTNLSAELHALNLQSDEEKELNLNLAEHNDWQELNEMLEGFNTI</sequence>
<dbReference type="EMBL" id="BSOR01000037">
    <property type="protein sequence ID" value="GLR64655.1"/>
    <property type="molecule type" value="Genomic_DNA"/>
</dbReference>
<evidence type="ECO:0000313" key="1">
    <source>
        <dbReference type="EMBL" id="GLR64655.1"/>
    </source>
</evidence>
<name>A0ABQ6A3I6_9GAMM</name>
<dbReference type="RefSeq" id="WP_027851972.1">
    <property type="nucleotide sequence ID" value="NZ_BSOR01000037.1"/>
</dbReference>
<gene>
    <name evidence="1" type="ORF">GCM10007878_20930</name>
</gene>
<organism evidence="1 2">
    <name type="scientific">Marinospirillum insulare</name>
    <dbReference type="NCBI Taxonomy" id="217169"/>
    <lineage>
        <taxon>Bacteria</taxon>
        <taxon>Pseudomonadati</taxon>
        <taxon>Pseudomonadota</taxon>
        <taxon>Gammaproteobacteria</taxon>
        <taxon>Oceanospirillales</taxon>
        <taxon>Oceanospirillaceae</taxon>
        <taxon>Marinospirillum</taxon>
    </lineage>
</organism>
<evidence type="ECO:0000313" key="2">
    <source>
        <dbReference type="Proteomes" id="UP001156682"/>
    </source>
</evidence>
<reference evidence="2" key="1">
    <citation type="journal article" date="2019" name="Int. J. Syst. Evol. Microbiol.">
        <title>The Global Catalogue of Microorganisms (GCM) 10K type strain sequencing project: providing services to taxonomists for standard genome sequencing and annotation.</title>
        <authorList>
            <consortium name="The Broad Institute Genomics Platform"/>
            <consortium name="The Broad Institute Genome Sequencing Center for Infectious Disease"/>
            <person name="Wu L."/>
            <person name="Ma J."/>
        </authorList>
    </citation>
    <scope>NUCLEOTIDE SEQUENCE [LARGE SCALE GENOMIC DNA]</scope>
    <source>
        <strain evidence="2">NBRC 100033</strain>
    </source>
</reference>
<comment type="caution">
    <text evidence="1">The sequence shown here is derived from an EMBL/GenBank/DDBJ whole genome shotgun (WGS) entry which is preliminary data.</text>
</comment>
<proteinExistence type="predicted"/>
<dbReference type="Proteomes" id="UP001156682">
    <property type="component" value="Unassembled WGS sequence"/>
</dbReference>
<accession>A0ABQ6A3I6</accession>
<keyword evidence="2" id="KW-1185">Reference proteome</keyword>